<evidence type="ECO:0000313" key="2">
    <source>
        <dbReference type="Proteomes" id="UP000185003"/>
    </source>
</evidence>
<dbReference type="OrthoDB" id="618143at2"/>
<dbReference type="Proteomes" id="UP000185003">
    <property type="component" value="Unassembled WGS sequence"/>
</dbReference>
<dbReference type="RefSeq" id="WP_074241993.1">
    <property type="nucleotide sequence ID" value="NZ_FSRA01000002.1"/>
</dbReference>
<sequence length="450" mass="49846">MRKLYANPVIKFVTTLFLLFSCNKVVKEPFVELPSYLQLPSSADVRLHALIDSTWQYERHRPAIGSIVSTYGLVRWDKSLIGYRGKTLVAVIPLSLPSETAISGFIAFEMDERVRFKFYNASLSGRSRSVTNVVNALNFKVFGTALARIDDPCAMSLREAEVFRQARSADPGKKIQLNVRTIEVTTCYSWVSCIGDGEGNCVSNVTHHSDCITNVVWTPDWYYEEPWGFSAEQDLSGDGGSGGGYSNMPCGEEVLDEGMEVFVVYEPERPIDDVVEYLKCFTTARQAKITFYAERPVRGSAVKFSKYEKAGHAFITIEQSINDDVTKRTLGFYPEEIINPFFKTSSASVLGDNSDNFYDVKLSINITGFQLAKVLSIIKDFNPVYDLQRYNCTNFVLDVSDAVGLSIKRTIGSWGIGSGLTPTSLAEDLKAISGAEVGVGKSPMNSGNCK</sequence>
<reference evidence="1 2" key="1">
    <citation type="submission" date="2016-11" db="EMBL/GenBank/DDBJ databases">
        <authorList>
            <person name="Jaros S."/>
            <person name="Januszkiewicz K."/>
            <person name="Wedrychowicz H."/>
        </authorList>
    </citation>
    <scope>NUCLEOTIDE SEQUENCE [LARGE SCALE GENOMIC DNA]</scope>
    <source>
        <strain evidence="1 2">DSM 24787</strain>
    </source>
</reference>
<name>A0A1N6JY30_9BACT</name>
<dbReference type="EMBL" id="FSRA01000002">
    <property type="protein sequence ID" value="SIO49244.1"/>
    <property type="molecule type" value="Genomic_DNA"/>
</dbReference>
<organism evidence="1 2">
    <name type="scientific">Chitinophaga niabensis</name>
    <dbReference type="NCBI Taxonomy" id="536979"/>
    <lineage>
        <taxon>Bacteria</taxon>
        <taxon>Pseudomonadati</taxon>
        <taxon>Bacteroidota</taxon>
        <taxon>Chitinophagia</taxon>
        <taxon>Chitinophagales</taxon>
        <taxon>Chitinophagaceae</taxon>
        <taxon>Chitinophaga</taxon>
    </lineage>
</organism>
<gene>
    <name evidence="1" type="ORF">SAMN04488055_4680</name>
</gene>
<accession>A0A1N6JY30</accession>
<protein>
    <submittedName>
        <fullName evidence="1">Uncharacterized protein</fullName>
    </submittedName>
</protein>
<evidence type="ECO:0000313" key="1">
    <source>
        <dbReference type="EMBL" id="SIO49244.1"/>
    </source>
</evidence>
<dbReference type="STRING" id="536979.SAMN04488055_4680"/>
<proteinExistence type="predicted"/>
<keyword evidence="2" id="KW-1185">Reference proteome</keyword>
<dbReference type="PROSITE" id="PS51257">
    <property type="entry name" value="PROKAR_LIPOPROTEIN"/>
    <property type="match status" value="1"/>
</dbReference>
<dbReference type="AlphaFoldDB" id="A0A1N6JY30"/>